<dbReference type="EMBL" id="JAGYWB010000019">
    <property type="protein sequence ID" value="KAI0488460.1"/>
    <property type="molecule type" value="Genomic_DNA"/>
</dbReference>
<dbReference type="AlphaFoldDB" id="A0A8T3A358"/>
<dbReference type="PANTHER" id="PTHR31286">
    <property type="entry name" value="GLYCINE-RICH CELL WALL STRUCTURAL PROTEIN 1.8-LIKE"/>
    <property type="match status" value="1"/>
</dbReference>
<feature type="compositionally biased region" description="Polar residues" evidence="2">
    <location>
        <begin position="32"/>
        <end position="45"/>
    </location>
</feature>
<evidence type="ECO:0000256" key="2">
    <source>
        <dbReference type="SAM" id="MobiDB-lite"/>
    </source>
</evidence>
<dbReference type="InterPro" id="IPR040256">
    <property type="entry name" value="At4g02000-like"/>
</dbReference>
<dbReference type="InterPro" id="IPR036691">
    <property type="entry name" value="Endo/exonu/phosph_ase_sf"/>
</dbReference>
<organism evidence="4 5">
    <name type="scientific">Dendrobium nobile</name>
    <name type="common">Orchid</name>
    <dbReference type="NCBI Taxonomy" id="94219"/>
    <lineage>
        <taxon>Eukaryota</taxon>
        <taxon>Viridiplantae</taxon>
        <taxon>Streptophyta</taxon>
        <taxon>Embryophyta</taxon>
        <taxon>Tracheophyta</taxon>
        <taxon>Spermatophyta</taxon>
        <taxon>Magnoliopsida</taxon>
        <taxon>Liliopsida</taxon>
        <taxon>Asparagales</taxon>
        <taxon>Orchidaceae</taxon>
        <taxon>Epidendroideae</taxon>
        <taxon>Malaxideae</taxon>
        <taxon>Dendrobiinae</taxon>
        <taxon>Dendrobium</taxon>
    </lineage>
</organism>
<keyword evidence="1" id="KW-0862">Zinc</keyword>
<dbReference type="SUPFAM" id="SSF56219">
    <property type="entry name" value="DNase I-like"/>
    <property type="match status" value="1"/>
</dbReference>
<gene>
    <name evidence="4" type="ORF">KFK09_028293</name>
</gene>
<dbReference type="PROSITE" id="PS50158">
    <property type="entry name" value="ZF_CCHC"/>
    <property type="match status" value="1"/>
</dbReference>
<sequence>MTVDGRRPPVGGLNISGESDGLLGKKEERSRSFQQSKMDQGSSRKGANPLVIREVTDGPTKKVIKFVEGKGKSILDNSDCNSPIIEKNCSSSKPNDAEASSSDFKIFVKNFGYSNAISDPWPAINANTSNEVNENSNSVNKLHSVPCSDPFINPNFQSETRRFSSIVNSTKEGDTGLKTFSGNAWIKPQHIKLNYKMDSTPLSEDGIAVLMDSISEKANSQVLRNSLVIKVLGSNIPFPEAVEEILEGGPWYIGGSIIGLDKWSPNFSPETLKGLTAPIWIRLPCLPLHCLDEENICRIASKIGSPIYLDGNSFKWGKREYVRVCVRLNLDEKIPKGVWIEGSFQKVEYERISSLCYHCGKLGHTKNHCSLLINSSLVTAPEVIKKKVNSAEEIDKDYVQDELGPWIQVKFRKNRQSGSAYLKQKSNYLKTSSIKQKTIRQVYVPVQANLDREEGEIIEPIALEEEVLDHTEEGSKGLNHSSDKDASKSLLEPIKNCSTAAVEGEDINIEDKNVNIRSIIEADCMEKTNSHSEDIKGVGCISGGLMVCWRKDLVTFSILVASPQIIIGELYIANKGKWIIASVYGNNDLYKRKNLWNTLEGISNPVFTIIIGGDFNYILSQKDKLGGKRFKYTQGVQDFNNFISSCDLHELKFIGPRYTWCNNKTEAARIMERLDKCFLNSADLLSIINPVLKHLPRIASDHCPILVNLFNLAIHRKRFIKYEEVWSSYAASTDEVKRNGKELGIKIAPNVENISHLLYADDIVFFLKANGSCVKKAKEILNRYCKWTGQRINIQKSSILFGKSVKRKTKKRSSEILKFKVVQELKYLGFNIMLRRSARMDFSHLLNKANEYMNVWGNKYISLAGKILLVKSILSSFPIYHITHSLVPLSLLKEPDKMCRDFLWNKQDGSKGLHYISWEVLCEPLNLGGQGIQSLISKVKPLREKFAWKLISGDSSILYSILAAKKWGIAVPVFNSMEDCFVALSLMACNDPFTGNIYCSVVYLNWINRNKVTHESNEDCSSFIAANAFSMAIASFKNNSVYWETYQLSQLLSHWFPPPTEWVKLNIDAAIKNNYEAGIGGVLRDHKGIGMEDGGGGPSAIFDYGGDVFFYWWS</sequence>
<reference evidence="4" key="1">
    <citation type="journal article" date="2022" name="Front. Genet.">
        <title>Chromosome-Scale Assembly of the Dendrobium nobile Genome Provides Insights Into the Molecular Mechanism of the Biosynthesis of the Medicinal Active Ingredient of Dendrobium.</title>
        <authorList>
            <person name="Xu Q."/>
            <person name="Niu S.-C."/>
            <person name="Li K.-L."/>
            <person name="Zheng P.-J."/>
            <person name="Zhang X.-J."/>
            <person name="Jia Y."/>
            <person name="Liu Y."/>
            <person name="Niu Y.-X."/>
            <person name="Yu L.-H."/>
            <person name="Chen D.-F."/>
            <person name="Zhang G.-Q."/>
        </authorList>
    </citation>
    <scope>NUCLEOTIDE SEQUENCE</scope>
    <source>
        <tissue evidence="4">Leaf</tissue>
    </source>
</reference>
<keyword evidence="1" id="KW-0863">Zinc-finger</keyword>
<dbReference type="OrthoDB" id="695518at2759"/>
<protein>
    <recommendedName>
        <fullName evidence="3">CCHC-type domain-containing protein</fullName>
    </recommendedName>
</protein>
<feature type="domain" description="CCHC-type" evidence="3">
    <location>
        <begin position="356"/>
        <end position="369"/>
    </location>
</feature>
<accession>A0A8T3A358</accession>
<keyword evidence="5" id="KW-1185">Reference proteome</keyword>
<name>A0A8T3A358_DENNO</name>
<evidence type="ECO:0000313" key="5">
    <source>
        <dbReference type="Proteomes" id="UP000829196"/>
    </source>
</evidence>
<proteinExistence type="predicted"/>
<evidence type="ECO:0000259" key="3">
    <source>
        <dbReference type="PROSITE" id="PS50158"/>
    </source>
</evidence>
<keyword evidence="1" id="KW-0479">Metal-binding</keyword>
<dbReference type="Proteomes" id="UP000829196">
    <property type="component" value="Unassembled WGS sequence"/>
</dbReference>
<dbReference type="InterPro" id="IPR001878">
    <property type="entry name" value="Znf_CCHC"/>
</dbReference>
<dbReference type="Gene3D" id="3.60.10.10">
    <property type="entry name" value="Endonuclease/exonuclease/phosphatase"/>
    <property type="match status" value="1"/>
</dbReference>
<dbReference type="GO" id="GO:0003676">
    <property type="term" value="F:nucleic acid binding"/>
    <property type="evidence" value="ECO:0007669"/>
    <property type="project" value="InterPro"/>
</dbReference>
<dbReference type="GO" id="GO:0008270">
    <property type="term" value="F:zinc ion binding"/>
    <property type="evidence" value="ECO:0007669"/>
    <property type="project" value="UniProtKB-KW"/>
</dbReference>
<dbReference type="PANTHER" id="PTHR31286:SF180">
    <property type="entry name" value="OS10G0362600 PROTEIN"/>
    <property type="match status" value="1"/>
</dbReference>
<comment type="caution">
    <text evidence="4">The sequence shown here is derived from an EMBL/GenBank/DDBJ whole genome shotgun (WGS) entry which is preliminary data.</text>
</comment>
<evidence type="ECO:0000256" key="1">
    <source>
        <dbReference type="PROSITE-ProRule" id="PRU00047"/>
    </source>
</evidence>
<evidence type="ECO:0000313" key="4">
    <source>
        <dbReference type="EMBL" id="KAI0488460.1"/>
    </source>
</evidence>
<feature type="region of interest" description="Disordered" evidence="2">
    <location>
        <begin position="1"/>
        <end position="50"/>
    </location>
</feature>